<dbReference type="PROSITE" id="PS00041">
    <property type="entry name" value="HTH_ARAC_FAMILY_1"/>
    <property type="match status" value="1"/>
</dbReference>
<dbReference type="SUPFAM" id="SSF46689">
    <property type="entry name" value="Homeodomain-like"/>
    <property type="match status" value="2"/>
</dbReference>
<dbReference type="InterPro" id="IPR020449">
    <property type="entry name" value="Tscrpt_reg_AraC-type_HTH"/>
</dbReference>
<evidence type="ECO:0000313" key="5">
    <source>
        <dbReference type="EMBL" id="CEQ03511.1"/>
    </source>
</evidence>
<dbReference type="InterPro" id="IPR018060">
    <property type="entry name" value="HTH_AraC"/>
</dbReference>
<feature type="domain" description="HTH araC/xylS-type" evidence="4">
    <location>
        <begin position="184"/>
        <end position="282"/>
    </location>
</feature>
<keyword evidence="2" id="KW-0238">DNA-binding</keyword>
<dbReference type="Pfam" id="PF02311">
    <property type="entry name" value="AraC_binding"/>
    <property type="match status" value="1"/>
</dbReference>
<accession>A0A0C7QJ61</accession>
<dbReference type="OrthoDB" id="9791615at2"/>
<dbReference type="PANTHER" id="PTHR43280:SF28">
    <property type="entry name" value="HTH-TYPE TRANSCRIPTIONAL ACTIVATOR RHAS"/>
    <property type="match status" value="1"/>
</dbReference>
<gene>
    <name evidence="5" type="primary">chbR</name>
    <name evidence="5" type="ORF">R28058_12441</name>
</gene>
<proteinExistence type="predicted"/>
<dbReference type="InterPro" id="IPR018062">
    <property type="entry name" value="HTH_AraC-typ_CS"/>
</dbReference>
<dbReference type="PRINTS" id="PR00032">
    <property type="entry name" value="HTHARAC"/>
</dbReference>
<reference evidence="5 6" key="1">
    <citation type="submission" date="2015-01" db="EMBL/GenBank/DDBJ databases">
        <authorList>
            <person name="Aslett A.Martin."/>
            <person name="De Silva Nishadi"/>
        </authorList>
    </citation>
    <scope>NUCLEOTIDE SEQUENCE [LARGE SCALE GENOMIC DNA]</scope>
    <source>
        <strain evidence="5 6">R28058</strain>
    </source>
</reference>
<dbReference type="InterPro" id="IPR003313">
    <property type="entry name" value="AraC-bd"/>
</dbReference>
<dbReference type="AlphaFoldDB" id="A0A0C7QJ61"/>
<dbReference type="InterPro" id="IPR014710">
    <property type="entry name" value="RmlC-like_jellyroll"/>
</dbReference>
<dbReference type="GO" id="GO:0043565">
    <property type="term" value="F:sequence-specific DNA binding"/>
    <property type="evidence" value="ECO:0007669"/>
    <property type="project" value="InterPro"/>
</dbReference>
<dbReference type="Gene3D" id="2.60.120.10">
    <property type="entry name" value="Jelly Rolls"/>
    <property type="match status" value="1"/>
</dbReference>
<dbReference type="PROSITE" id="PS01124">
    <property type="entry name" value="HTH_ARAC_FAMILY_2"/>
    <property type="match status" value="1"/>
</dbReference>
<dbReference type="PANTHER" id="PTHR43280">
    <property type="entry name" value="ARAC-FAMILY TRANSCRIPTIONAL REGULATOR"/>
    <property type="match status" value="1"/>
</dbReference>
<dbReference type="Proteomes" id="UP000049127">
    <property type="component" value="Unassembled WGS sequence"/>
</dbReference>
<organism evidence="5 6">
    <name type="scientific">Paraclostridium sordellii</name>
    <name type="common">Clostridium sordellii</name>
    <dbReference type="NCBI Taxonomy" id="1505"/>
    <lineage>
        <taxon>Bacteria</taxon>
        <taxon>Bacillati</taxon>
        <taxon>Bacillota</taxon>
        <taxon>Clostridia</taxon>
        <taxon>Peptostreptococcales</taxon>
        <taxon>Peptostreptococcaceae</taxon>
        <taxon>Paraclostridium</taxon>
    </lineage>
</organism>
<dbReference type="Gene3D" id="1.10.10.60">
    <property type="entry name" value="Homeodomain-like"/>
    <property type="match status" value="2"/>
</dbReference>
<dbReference type="GO" id="GO:0003700">
    <property type="term" value="F:DNA-binding transcription factor activity"/>
    <property type="evidence" value="ECO:0007669"/>
    <property type="project" value="InterPro"/>
</dbReference>
<protein>
    <submittedName>
        <fullName evidence="5">AraC family transcriptional regulator</fullName>
    </submittedName>
</protein>
<keyword evidence="1" id="KW-0805">Transcription regulation</keyword>
<dbReference type="SMART" id="SM00342">
    <property type="entry name" value="HTH_ARAC"/>
    <property type="match status" value="1"/>
</dbReference>
<dbReference type="RefSeq" id="WP_055341821.1">
    <property type="nucleotide sequence ID" value="NZ_CEKZ01000003.1"/>
</dbReference>
<dbReference type="InterPro" id="IPR011051">
    <property type="entry name" value="RmlC_Cupin_sf"/>
</dbReference>
<evidence type="ECO:0000256" key="3">
    <source>
        <dbReference type="ARBA" id="ARBA00023163"/>
    </source>
</evidence>
<dbReference type="EMBL" id="CEKZ01000003">
    <property type="protein sequence ID" value="CEQ03511.1"/>
    <property type="molecule type" value="Genomic_DNA"/>
</dbReference>
<evidence type="ECO:0000256" key="2">
    <source>
        <dbReference type="ARBA" id="ARBA00023125"/>
    </source>
</evidence>
<dbReference type="InterPro" id="IPR009057">
    <property type="entry name" value="Homeodomain-like_sf"/>
</dbReference>
<evidence type="ECO:0000256" key="1">
    <source>
        <dbReference type="ARBA" id="ARBA00023015"/>
    </source>
</evidence>
<dbReference type="CDD" id="cd02208">
    <property type="entry name" value="cupin_RmlC-like"/>
    <property type="match status" value="1"/>
</dbReference>
<sequence>MKYFDYKEQKQHGTFDFPIAFYHVTPEHTRYNMPYHWHTECEIIRILEGEFLLIINDEKILATKGDIIFIHDAMFHGGTPNNCIYECIVFDIKILLKQNHACTKQIQDIINQKKIIGPLISTDIEGLKTCCDNLFESMRSMETGYEFLTQGSLYYLIGLILRFNLYKSKNKTTKITQEKTLHLKNVLTLIESEYQSPLTLEDLSKAAGMTPKYFCRFFSEMTNKTPIEYLNYYRIESACEQLLTTDYSITEVALNCGFNDVSYFIKIFKKHRDITPKQYIKQHLNNAI</sequence>
<dbReference type="Pfam" id="PF12833">
    <property type="entry name" value="HTH_18"/>
    <property type="match status" value="1"/>
</dbReference>
<evidence type="ECO:0000313" key="6">
    <source>
        <dbReference type="Proteomes" id="UP000049127"/>
    </source>
</evidence>
<keyword evidence="3" id="KW-0804">Transcription</keyword>
<name>A0A0C7QJ61_PARSO</name>
<dbReference type="SUPFAM" id="SSF51182">
    <property type="entry name" value="RmlC-like cupins"/>
    <property type="match status" value="1"/>
</dbReference>
<evidence type="ECO:0000259" key="4">
    <source>
        <dbReference type="PROSITE" id="PS01124"/>
    </source>
</evidence>